<evidence type="ECO:0000313" key="1">
    <source>
        <dbReference type="EMBL" id="CAK7333881.1"/>
    </source>
</evidence>
<dbReference type="AlphaFoldDB" id="A0AAV1RG50"/>
<comment type="caution">
    <text evidence="1">The sequence shown here is derived from an EMBL/GenBank/DDBJ whole genome shotgun (WGS) entry which is preliminary data.</text>
</comment>
<dbReference type="Proteomes" id="UP001314170">
    <property type="component" value="Unassembled WGS sequence"/>
</dbReference>
<dbReference type="EMBL" id="CAWUPB010000936">
    <property type="protein sequence ID" value="CAK7333881.1"/>
    <property type="molecule type" value="Genomic_DNA"/>
</dbReference>
<organism evidence="1 2">
    <name type="scientific">Dovyalis caffra</name>
    <dbReference type="NCBI Taxonomy" id="77055"/>
    <lineage>
        <taxon>Eukaryota</taxon>
        <taxon>Viridiplantae</taxon>
        <taxon>Streptophyta</taxon>
        <taxon>Embryophyta</taxon>
        <taxon>Tracheophyta</taxon>
        <taxon>Spermatophyta</taxon>
        <taxon>Magnoliopsida</taxon>
        <taxon>eudicotyledons</taxon>
        <taxon>Gunneridae</taxon>
        <taxon>Pentapetalae</taxon>
        <taxon>rosids</taxon>
        <taxon>fabids</taxon>
        <taxon>Malpighiales</taxon>
        <taxon>Salicaceae</taxon>
        <taxon>Flacourtieae</taxon>
        <taxon>Dovyalis</taxon>
    </lineage>
</organism>
<accession>A0AAV1RG50</accession>
<protein>
    <submittedName>
        <fullName evidence="1">Uncharacterized protein</fullName>
    </submittedName>
</protein>
<keyword evidence="2" id="KW-1185">Reference proteome</keyword>
<proteinExistence type="predicted"/>
<name>A0AAV1RG50_9ROSI</name>
<evidence type="ECO:0000313" key="2">
    <source>
        <dbReference type="Proteomes" id="UP001314170"/>
    </source>
</evidence>
<gene>
    <name evidence="1" type="ORF">DCAF_LOCUS9667</name>
</gene>
<reference evidence="1 2" key="1">
    <citation type="submission" date="2024-01" db="EMBL/GenBank/DDBJ databases">
        <authorList>
            <person name="Waweru B."/>
        </authorList>
    </citation>
    <scope>NUCLEOTIDE SEQUENCE [LARGE SCALE GENOMIC DNA]</scope>
</reference>
<sequence length="130" mass="14260">MDPTRILQEAQRTFTNDVEIDGLETQTVVSTLNQETIAQSSSENLSKLSQVIKDQIKVGKKGWDAATLQESFTQHALKRKGTKSVLVGLLPLSFEIPEEFLIPDMDEINMVDMSITGDIADVGCTCNATS</sequence>